<dbReference type="AlphaFoldDB" id="H1KWP4"/>
<comment type="similarity">
    <text evidence="5">Belongs to the HepT RNase toxin family.</text>
</comment>
<dbReference type="Proteomes" id="UP000003706">
    <property type="component" value="Unassembled WGS sequence"/>
</dbReference>
<keyword evidence="7" id="KW-1185">Reference proteome</keyword>
<evidence type="ECO:0000256" key="5">
    <source>
        <dbReference type="ARBA" id="ARBA00024207"/>
    </source>
</evidence>
<evidence type="ECO:0000256" key="1">
    <source>
        <dbReference type="ARBA" id="ARBA00022553"/>
    </source>
</evidence>
<organism evidence="6 7">
    <name type="scientific">Methanotorris formicicus Mc-S-70</name>
    <dbReference type="NCBI Taxonomy" id="647171"/>
    <lineage>
        <taxon>Archaea</taxon>
        <taxon>Methanobacteriati</taxon>
        <taxon>Methanobacteriota</taxon>
        <taxon>Methanomada group</taxon>
        <taxon>Methanococci</taxon>
        <taxon>Methanococcales</taxon>
        <taxon>Methanocaldococcaceae</taxon>
        <taxon>Methanotorris</taxon>
    </lineage>
</organism>
<evidence type="ECO:0000256" key="2">
    <source>
        <dbReference type="ARBA" id="ARBA00022649"/>
    </source>
</evidence>
<dbReference type="PANTHER" id="PTHR33397">
    <property type="entry name" value="UPF0331 PROTEIN YUTE"/>
    <property type="match status" value="1"/>
</dbReference>
<dbReference type="Gene3D" id="1.20.120.580">
    <property type="entry name" value="bsu32300-like"/>
    <property type="match status" value="1"/>
</dbReference>
<dbReference type="PANTHER" id="PTHR33397:SF5">
    <property type="entry name" value="RNASE YUTE-RELATED"/>
    <property type="match status" value="1"/>
</dbReference>
<dbReference type="GO" id="GO:0016787">
    <property type="term" value="F:hydrolase activity"/>
    <property type="evidence" value="ECO:0007669"/>
    <property type="project" value="UniProtKB-KW"/>
</dbReference>
<keyword evidence="1" id="KW-0597">Phosphoprotein</keyword>
<dbReference type="STRING" id="647171.MetfoDRAFT_0217"/>
<dbReference type="GO" id="GO:0004540">
    <property type="term" value="F:RNA nuclease activity"/>
    <property type="evidence" value="ECO:0007669"/>
    <property type="project" value="InterPro"/>
</dbReference>
<keyword evidence="2" id="KW-1277">Toxin-antitoxin system</keyword>
<evidence type="ECO:0008006" key="8">
    <source>
        <dbReference type="Google" id="ProtNLM"/>
    </source>
</evidence>
<dbReference type="InterPro" id="IPR037038">
    <property type="entry name" value="HepT-like_sf"/>
</dbReference>
<evidence type="ECO:0000256" key="3">
    <source>
        <dbReference type="ARBA" id="ARBA00022722"/>
    </source>
</evidence>
<dbReference type="OrthoDB" id="105549at2157"/>
<name>H1KWP4_9EURY</name>
<keyword evidence="4" id="KW-0378">Hydrolase</keyword>
<reference evidence="6 7" key="1">
    <citation type="submission" date="2011-09" db="EMBL/GenBank/DDBJ databases">
        <title>The draft genome of Methanotorris formicicus Mc-S-70.</title>
        <authorList>
            <consortium name="US DOE Joint Genome Institute (JGI-PGF)"/>
            <person name="Lucas S."/>
            <person name="Han J."/>
            <person name="Lapidus A."/>
            <person name="Cheng J.-F."/>
            <person name="Goodwin L."/>
            <person name="Pitluck S."/>
            <person name="Peters L."/>
            <person name="Land M.L."/>
            <person name="Hauser L."/>
            <person name="Sieprawska-Lupa M."/>
            <person name="Takai K."/>
            <person name="Miyazaki J."/>
            <person name="Whitman W."/>
            <person name="Woyke T.J."/>
        </authorList>
    </citation>
    <scope>NUCLEOTIDE SEQUENCE [LARGE SCALE GENOMIC DNA]</scope>
    <source>
        <strain evidence="6 7">Mc-S-70</strain>
    </source>
</reference>
<dbReference type="InterPro" id="IPR052379">
    <property type="entry name" value="Type_VII_TA_RNase"/>
</dbReference>
<dbReference type="EMBL" id="AGJL01000003">
    <property type="protein sequence ID" value="EHP89159.1"/>
    <property type="molecule type" value="Genomic_DNA"/>
</dbReference>
<dbReference type="RefSeq" id="WP_007043663.1">
    <property type="nucleotide sequence ID" value="NZ_AGJL01000003.1"/>
</dbReference>
<dbReference type="Pfam" id="PF01934">
    <property type="entry name" value="HepT-like"/>
    <property type="match status" value="1"/>
</dbReference>
<comment type="caution">
    <text evidence="6">The sequence shown here is derived from an EMBL/GenBank/DDBJ whole genome shotgun (WGS) entry which is preliminary data.</text>
</comment>
<dbReference type="GO" id="GO:0110001">
    <property type="term" value="C:toxin-antitoxin complex"/>
    <property type="evidence" value="ECO:0007669"/>
    <property type="project" value="InterPro"/>
</dbReference>
<evidence type="ECO:0000313" key="7">
    <source>
        <dbReference type="Proteomes" id="UP000003706"/>
    </source>
</evidence>
<dbReference type="InterPro" id="IPR008201">
    <property type="entry name" value="HepT-like"/>
</dbReference>
<proteinExistence type="inferred from homology"/>
<sequence length="109" mass="12849">MLWYDTETKELFQTLQVCVDVAMDVVAMLVKDVGLNVEDDYTNIEKLLNHNIITKEEATLLKQYNGLRNAIVHKYDKLNLEVVKEGLKRIDELYEIIIKLIEFYEKVEQ</sequence>
<accession>H1KWP4</accession>
<protein>
    <recommendedName>
        <fullName evidence="8">DUF86 domain-containing protein</fullName>
    </recommendedName>
</protein>
<evidence type="ECO:0000256" key="4">
    <source>
        <dbReference type="ARBA" id="ARBA00022801"/>
    </source>
</evidence>
<evidence type="ECO:0000313" key="6">
    <source>
        <dbReference type="EMBL" id="EHP89159.1"/>
    </source>
</evidence>
<dbReference type="PATRIC" id="fig|647171.4.peg.214"/>
<keyword evidence="3" id="KW-0540">Nuclease</keyword>
<gene>
    <name evidence="6" type="ORF">MetfoDRAFT_0217</name>
</gene>